<dbReference type="AlphaFoldDB" id="A0A147JWQ0"/>
<dbReference type="InterPro" id="IPR036196">
    <property type="entry name" value="Ptyr_pPase_sf"/>
</dbReference>
<dbReference type="PANTHER" id="PTHR43428">
    <property type="entry name" value="ARSENATE REDUCTASE"/>
    <property type="match status" value="1"/>
</dbReference>
<keyword evidence="1" id="KW-0059">Arsenical resistance</keyword>
<name>A0A147JWQ0_HADYE</name>
<proteinExistence type="predicted"/>
<dbReference type="PANTHER" id="PTHR43428:SF1">
    <property type="entry name" value="ARSENATE REDUCTASE"/>
    <property type="match status" value="1"/>
</dbReference>
<evidence type="ECO:0000259" key="2">
    <source>
        <dbReference type="SMART" id="SM00226"/>
    </source>
</evidence>
<dbReference type="CDD" id="cd16345">
    <property type="entry name" value="LMWP_ArsC"/>
    <property type="match status" value="1"/>
</dbReference>
<comment type="caution">
    <text evidence="3">The sequence shown here is derived from an EMBL/GenBank/DDBJ whole genome shotgun (WGS) entry which is preliminary data.</text>
</comment>
<dbReference type="Gene3D" id="3.40.50.2300">
    <property type="match status" value="1"/>
</dbReference>
<reference evidence="3 4" key="1">
    <citation type="journal article" date="2016" name="Nat. Microbiol.">
        <title>Genomic inference of the metabolism of cosmopolitan subsurface Archaea, Hadesarchaea.</title>
        <authorList>
            <person name="Baker B.J."/>
            <person name="Saw J.H."/>
            <person name="Lind A.E."/>
            <person name="Lazar C.S."/>
            <person name="Hinrichs K.-U."/>
            <person name="Teske A.P."/>
            <person name="Ettema T.J."/>
        </authorList>
    </citation>
    <scope>NUCLEOTIDE SEQUENCE [LARGE SCALE GENOMIC DNA]</scope>
</reference>
<gene>
    <name evidence="3" type="ORF">APZ16_05675</name>
</gene>
<dbReference type="SUPFAM" id="SSF52788">
    <property type="entry name" value="Phosphotyrosine protein phosphatases I"/>
    <property type="match status" value="1"/>
</dbReference>
<dbReference type="SMART" id="SM00226">
    <property type="entry name" value="LMWPc"/>
    <property type="match status" value="1"/>
</dbReference>
<evidence type="ECO:0000256" key="1">
    <source>
        <dbReference type="ARBA" id="ARBA00022849"/>
    </source>
</evidence>
<evidence type="ECO:0000313" key="4">
    <source>
        <dbReference type="Proteomes" id="UP000074294"/>
    </source>
</evidence>
<dbReference type="GO" id="GO:0046685">
    <property type="term" value="P:response to arsenic-containing substance"/>
    <property type="evidence" value="ECO:0007669"/>
    <property type="project" value="UniProtKB-KW"/>
</dbReference>
<dbReference type="STRING" id="1776334.APZ16_05675"/>
<dbReference type="Proteomes" id="UP000074294">
    <property type="component" value="Unassembled WGS sequence"/>
</dbReference>
<protein>
    <recommendedName>
        <fullName evidence="2">Phosphotyrosine protein phosphatase I domain-containing protein</fullName>
    </recommendedName>
</protein>
<dbReference type="InterPro" id="IPR023485">
    <property type="entry name" value="Ptyr_pPase"/>
</dbReference>
<dbReference type="EMBL" id="LQMQ01000032">
    <property type="protein sequence ID" value="KUO40912.1"/>
    <property type="molecule type" value="Genomic_DNA"/>
</dbReference>
<dbReference type="Pfam" id="PF01451">
    <property type="entry name" value="LMWPc"/>
    <property type="match status" value="1"/>
</dbReference>
<sequence>MAEAFFNRLAKGAKAESAGTRPAKSVNPLAVEVMAEVGIDISGAKPKPLTLEMLEGADRVITMGCLSGELCPAALVPTEDWGIEDPAGKSMEKFREVRDKIRKRVEALVEELEGKASG</sequence>
<accession>A0A147JWQ0</accession>
<evidence type="ECO:0000313" key="3">
    <source>
        <dbReference type="EMBL" id="KUO40912.1"/>
    </source>
</evidence>
<organism evidence="3 4">
    <name type="scientific">Hadarchaeum yellowstonense</name>
    <dbReference type="NCBI Taxonomy" id="1776334"/>
    <lineage>
        <taxon>Archaea</taxon>
        <taxon>Methanobacteriati</taxon>
        <taxon>Candidatus Hadarchaeota</taxon>
        <taxon>Candidatus Hadarchaeia</taxon>
        <taxon>Candidatus Hadarchaeales</taxon>
        <taxon>Candidatus Hadarchaeaceae</taxon>
        <taxon>Candidatus Hadarchaeum</taxon>
    </lineage>
</organism>
<feature type="domain" description="Phosphotyrosine protein phosphatase I" evidence="2">
    <location>
        <begin position="1"/>
        <end position="111"/>
    </location>
</feature>